<evidence type="ECO:0000313" key="2">
    <source>
        <dbReference type="EMBL" id="SCW52857.1"/>
    </source>
</evidence>
<protein>
    <submittedName>
        <fullName evidence="2">Uncharacterized conserved protein, Alpha-E superfamily</fullName>
    </submittedName>
</protein>
<dbReference type="PANTHER" id="PTHR34595">
    <property type="entry name" value="BLR5612 PROTEIN"/>
    <property type="match status" value="1"/>
</dbReference>
<evidence type="ECO:0000313" key="3">
    <source>
        <dbReference type="Proteomes" id="UP000199542"/>
    </source>
</evidence>
<sequence length="314" mass="35813">MLGRTANGLYWMFRYIERAENIARLIDAGLRMSLTRSGTGDDDWDGVLQSAGVREAYDEGHAKLTRVDAIDYLLRDHSNPSSVMSCIDSGRNNARMVRTALTRETWEATNECWIELKALLSKRLKAAEMPEVIDVIKRRAGLIRGAFHGSMLRNELYNFARIGTFIERADNTSRILDVKYYVLLPSISQVGSSIDNVQWESILRSVSAHRSYSWAYDEEYKAANIADFLILNGQMPRSLAYCYEKIVSNLGYISRSYGGERLSAHDTADAIRTSLQTRQIKDVMDQGLHEFLEDFVNRNNQLGMEISDGYRFYV</sequence>
<proteinExistence type="predicted"/>
<dbReference type="AlphaFoldDB" id="A0A1G4R7Z6"/>
<dbReference type="Pfam" id="PF04168">
    <property type="entry name" value="Alpha-E"/>
    <property type="match status" value="1"/>
</dbReference>
<dbReference type="Proteomes" id="UP000199542">
    <property type="component" value="Unassembled WGS sequence"/>
</dbReference>
<dbReference type="InterPro" id="IPR007296">
    <property type="entry name" value="DUF403"/>
</dbReference>
<name>A0A1G4R7Z6_9HYPH</name>
<feature type="domain" description="DUF403" evidence="1">
    <location>
        <begin position="1"/>
        <end position="310"/>
    </location>
</feature>
<dbReference type="InterPro" id="IPR051680">
    <property type="entry name" value="ATP-dep_Glu-Cys_Ligase-2"/>
</dbReference>
<evidence type="ECO:0000259" key="1">
    <source>
        <dbReference type="Pfam" id="PF04168"/>
    </source>
</evidence>
<dbReference type="PANTHER" id="PTHR34595:SF7">
    <property type="entry name" value="SLL1039 PROTEIN"/>
    <property type="match status" value="1"/>
</dbReference>
<dbReference type="EMBL" id="FMTM01000003">
    <property type="protein sequence ID" value="SCW52857.1"/>
    <property type="molecule type" value="Genomic_DNA"/>
</dbReference>
<organism evidence="2 3">
    <name type="scientific">Rhizobium mongolense subsp. loessense</name>
    <dbReference type="NCBI Taxonomy" id="158890"/>
    <lineage>
        <taxon>Bacteria</taxon>
        <taxon>Pseudomonadati</taxon>
        <taxon>Pseudomonadota</taxon>
        <taxon>Alphaproteobacteria</taxon>
        <taxon>Hyphomicrobiales</taxon>
        <taxon>Rhizobiaceae</taxon>
        <taxon>Rhizobium/Agrobacterium group</taxon>
        <taxon>Rhizobium</taxon>
    </lineage>
</organism>
<reference evidence="2 3" key="1">
    <citation type="submission" date="2016-10" db="EMBL/GenBank/DDBJ databases">
        <authorList>
            <person name="de Groot N.N."/>
        </authorList>
    </citation>
    <scope>NUCLEOTIDE SEQUENCE [LARGE SCALE GENOMIC DNA]</scope>
    <source>
        <strain evidence="2 3">CGMCC 1.3401</strain>
    </source>
</reference>
<gene>
    <name evidence="2" type="ORF">SAMN02927900_02249</name>
</gene>
<dbReference type="RefSeq" id="WP_092584984.1">
    <property type="nucleotide sequence ID" value="NZ_FMTM01000003.1"/>
</dbReference>
<accession>A0A1G4R7Z6</accession>